<feature type="signal peptide" evidence="3">
    <location>
        <begin position="1"/>
        <end position="18"/>
    </location>
</feature>
<name>A0AAV5VME0_9BILA</name>
<evidence type="ECO:0000313" key="9">
    <source>
        <dbReference type="Proteomes" id="UP001432322"/>
    </source>
</evidence>
<feature type="compositionally biased region" description="Basic and acidic residues" evidence="1">
    <location>
        <begin position="1488"/>
        <end position="1503"/>
    </location>
</feature>
<dbReference type="InterPro" id="IPR056311">
    <property type="entry name" value="TMEM131_Ig_2"/>
</dbReference>
<feature type="compositionally biased region" description="Low complexity" evidence="1">
    <location>
        <begin position="1297"/>
        <end position="1306"/>
    </location>
</feature>
<gene>
    <name evidence="8" type="ORF">PFISCL1PPCAC_10494</name>
</gene>
<dbReference type="Proteomes" id="UP001432322">
    <property type="component" value="Unassembled WGS sequence"/>
</dbReference>
<dbReference type="PANTHER" id="PTHR22050:SF0">
    <property type="entry name" value="TRANSMEMBRANE PROTEIN 131 HOMOLOG"/>
    <property type="match status" value="1"/>
</dbReference>
<dbReference type="InterPro" id="IPR055436">
    <property type="entry name" value="Ig_TMEM131L_4"/>
</dbReference>
<keyword evidence="2" id="KW-0472">Membrane</keyword>
<proteinExistence type="predicted"/>
<reference evidence="8" key="1">
    <citation type="submission" date="2023-10" db="EMBL/GenBank/DDBJ databases">
        <title>Genome assembly of Pristionchus species.</title>
        <authorList>
            <person name="Yoshida K."/>
            <person name="Sommer R.J."/>
        </authorList>
    </citation>
    <scope>NUCLEOTIDE SEQUENCE</scope>
    <source>
        <strain evidence="8">RS5133</strain>
    </source>
</reference>
<dbReference type="Pfam" id="PF24495">
    <property type="entry name" value="Ig_TMEM131_2"/>
    <property type="match status" value="1"/>
</dbReference>
<evidence type="ECO:0000256" key="1">
    <source>
        <dbReference type="SAM" id="MobiDB-lite"/>
    </source>
</evidence>
<protein>
    <recommendedName>
        <fullName evidence="10">Transmembrane protein 131-like N-terminal domain-containing protein</fullName>
    </recommendedName>
</protein>
<dbReference type="InterPro" id="IPR039877">
    <property type="entry name" value="TMEM131-like"/>
</dbReference>
<feature type="domain" description="TMEM131L third Ig-like" evidence="5">
    <location>
        <begin position="465"/>
        <end position="542"/>
    </location>
</feature>
<evidence type="ECO:0000259" key="4">
    <source>
        <dbReference type="Pfam" id="PF24495"/>
    </source>
</evidence>
<dbReference type="Pfam" id="PF24501">
    <property type="entry name" value="Ig_TMEM131L_5"/>
    <property type="match status" value="1"/>
</dbReference>
<evidence type="ECO:0008006" key="10">
    <source>
        <dbReference type="Google" id="ProtNLM"/>
    </source>
</evidence>
<feature type="domain" description="TMEM131 second Ig-like" evidence="4">
    <location>
        <begin position="203"/>
        <end position="292"/>
    </location>
</feature>
<feature type="domain" description="TMEM131L fourth Ig-like" evidence="6">
    <location>
        <begin position="859"/>
        <end position="1007"/>
    </location>
</feature>
<keyword evidence="2" id="KW-1133">Transmembrane helix</keyword>
<feature type="compositionally biased region" description="Basic and acidic residues" evidence="1">
    <location>
        <begin position="1569"/>
        <end position="1578"/>
    </location>
</feature>
<dbReference type="Pfam" id="PF24498">
    <property type="entry name" value="Ig_TMEM131L_3"/>
    <property type="match status" value="1"/>
</dbReference>
<organism evidence="8 9">
    <name type="scientific">Pristionchus fissidentatus</name>
    <dbReference type="NCBI Taxonomy" id="1538716"/>
    <lineage>
        <taxon>Eukaryota</taxon>
        <taxon>Metazoa</taxon>
        <taxon>Ecdysozoa</taxon>
        <taxon>Nematoda</taxon>
        <taxon>Chromadorea</taxon>
        <taxon>Rhabditida</taxon>
        <taxon>Rhabditina</taxon>
        <taxon>Diplogasteromorpha</taxon>
        <taxon>Diplogasteroidea</taxon>
        <taxon>Neodiplogasteridae</taxon>
        <taxon>Pristionchus</taxon>
    </lineage>
</organism>
<keyword evidence="9" id="KW-1185">Reference proteome</keyword>
<evidence type="ECO:0000259" key="7">
    <source>
        <dbReference type="Pfam" id="PF24501"/>
    </source>
</evidence>
<comment type="caution">
    <text evidence="8">The sequence shown here is derived from an EMBL/GenBank/DDBJ whole genome shotgun (WGS) entry which is preliminary data.</text>
</comment>
<evidence type="ECO:0000313" key="8">
    <source>
        <dbReference type="EMBL" id="GMT19197.1"/>
    </source>
</evidence>
<accession>A0AAV5VME0</accession>
<feature type="compositionally biased region" description="Basic and acidic residues" evidence="1">
    <location>
        <begin position="1591"/>
        <end position="1621"/>
    </location>
</feature>
<feature type="transmembrane region" description="Helical" evidence="2">
    <location>
        <begin position="1158"/>
        <end position="1179"/>
    </location>
</feature>
<evidence type="ECO:0000259" key="5">
    <source>
        <dbReference type="Pfam" id="PF24498"/>
    </source>
</evidence>
<evidence type="ECO:0000256" key="2">
    <source>
        <dbReference type="SAM" id="Phobius"/>
    </source>
</evidence>
<dbReference type="InterPro" id="IPR055435">
    <property type="entry name" value="Ig_TMEM131L_3"/>
</dbReference>
<feature type="compositionally biased region" description="Basic and acidic residues" evidence="1">
    <location>
        <begin position="1330"/>
        <end position="1370"/>
    </location>
</feature>
<dbReference type="PANTHER" id="PTHR22050">
    <property type="entry name" value="RW1 PROTEIN HOMOLOG"/>
    <property type="match status" value="1"/>
</dbReference>
<keyword evidence="2" id="KW-0812">Transmembrane</keyword>
<dbReference type="Pfam" id="PF24499">
    <property type="entry name" value="Ig_TMEM131L_4"/>
    <property type="match status" value="1"/>
</dbReference>
<feature type="region of interest" description="Disordered" evidence="1">
    <location>
        <begin position="108"/>
        <end position="131"/>
    </location>
</feature>
<feature type="compositionally biased region" description="Basic and acidic residues" evidence="1">
    <location>
        <begin position="114"/>
        <end position="131"/>
    </location>
</feature>
<feature type="region of interest" description="Disordered" evidence="1">
    <location>
        <begin position="1275"/>
        <end position="1679"/>
    </location>
</feature>
<feature type="domain" description="TMEM131L fifth Ig-like" evidence="7">
    <location>
        <begin position="1060"/>
        <end position="1123"/>
    </location>
</feature>
<feature type="compositionally biased region" description="Low complexity" evidence="1">
    <location>
        <begin position="1668"/>
        <end position="1679"/>
    </location>
</feature>
<dbReference type="InterPro" id="IPR055437">
    <property type="entry name" value="TMEM131L_Ig_5"/>
</dbReference>
<feature type="chain" id="PRO_5043820437" description="Transmembrane protein 131-like N-terminal domain-containing protein" evidence="3">
    <location>
        <begin position="19"/>
        <end position="1721"/>
    </location>
</feature>
<feature type="region of interest" description="Disordered" evidence="1">
    <location>
        <begin position="1697"/>
        <end position="1721"/>
    </location>
</feature>
<feature type="compositionally biased region" description="Basic and acidic residues" evidence="1">
    <location>
        <begin position="1307"/>
        <end position="1316"/>
    </location>
</feature>
<feature type="compositionally biased region" description="Polar residues" evidence="1">
    <location>
        <begin position="1580"/>
        <end position="1589"/>
    </location>
</feature>
<evidence type="ECO:0000259" key="6">
    <source>
        <dbReference type="Pfam" id="PF24499"/>
    </source>
</evidence>
<keyword evidence="3" id="KW-0732">Signal</keyword>
<feature type="compositionally biased region" description="Basic and acidic residues" evidence="1">
    <location>
        <begin position="1457"/>
        <end position="1480"/>
    </location>
</feature>
<evidence type="ECO:0000256" key="3">
    <source>
        <dbReference type="SAM" id="SignalP"/>
    </source>
</evidence>
<feature type="compositionally biased region" description="Acidic residues" evidence="1">
    <location>
        <begin position="1531"/>
        <end position="1552"/>
    </location>
</feature>
<sequence>MIILLFVSINLLISPIQCGVYDYYVEGDSIVHTAFVQTGDELHYFSETTKKEKEMFTGGGVKEARDPVEGTRASGERRSLVIRPPVLDFGETDFGEASIRYVEICNRGEGGGGEDGKRERREERGEREGGRDDVRVDAILGDSPFIHSTFVAPNTLKKDECARLSLAFLSREMGVHQGPLMMHSSEGAVYSVQTMGETTSNRFRVPPFVGSRIAINGTLRRELVIHNPFEHPLRITDIASSGGGLFVSLPSNQDPQYPANTQIWDLNPFESRHVANLVLVGAKEANSTAFALVRAEVVREDSVEKLDPFFFSMPYQCTSAPGVYPSTDLLDFGLIPYGERSKPLTLSAYSTLGKFTDWEVKRVTMEPEESAAVYLEYAGFPPIFVYSQRVGVPGPITPIMKVQIDSSFYSSKEPFQRHSGRLVIWGSQYNVSMAYTVGVYAGTLVVEGDDGCLHDGLPSNSRHSVRIRSRLPIPVAIYNASLPNEALQHFTLRLFSRVISLGAGEVAPVFLLKYNRKAPIGYTTIVTLQTNVSIFQVPIHVYEGKIEVRLNSPQQNQFDFGLVEKNDSRIISFEVRNPNPSSISLLSMRLHYPEMTRLFYRGKMPLAKEKNELPQWRQTERRDIRQGVDFSVDRRSIVYFDLLLRVLNETVVDSDLEIRTDFETRVYPIRYQVSRGRLVSIPSTLKFGLTHPGKVAYRALQIFNSFDEDMVVTEIGPSPGDNSVLIDPIPIPVGSSLLLRSGRFSNIGRVLLMPPMDCTHDYCYLGVKVPTPVDLPQNLAESSLSDGQWFAHGLTLPTNLADIDSYLYKRARAKFDDLVVRGRNAVNSSLTLHTTKAKHVKIPISGELTWPRLLTRSSIHFPLTAVGNFTIVNLTLSNPTSLPIVVQVIPLVIYPDAESLVEAFRSHLTSPLTANVEMNETLMFSLRDTELFTLRSESPVPLLREELEKELGMNVPRFTLSAILQPHMKLRVRFGFLPSDYTLRSSLLIIRNNLTMVEPVVVYGRGAKIGLEVEQTKSRSKTPLYFEIRHDHLHDCNNPKRLMHKFMSTLTVRRPFTVTNTGEVPFTIVNISINNFPCENRGFRVLNCDSFRLKPNESFVLEIAHTPDFLSTTNEADLQLYMHMNGSAWVFPLAATIPPEMMHVCHAALPRPYFENKMYYLCLVALFFSLICVLACGYLEGDRAVICALRAHYGAATAVFDLNCTNEGVEERREERSAANQHNWPPIRPSTLSAGRNASAYTKMFFSIANVVVWTIQPVWSWTLLWRKERNGDGIDGGRRARKRHRRIQPVNSASAQEQQRLLQVERLVDEPEGRGRKGRSKINQSSREVSTDSSKRGEERMKEEMRIEEEIMREVNENEEKENRELMEKEEFEEPVVKAVSSGEERREEEKRKRKEEERAEDERRKKEKEKERRKEEEERRARKVEEEKVKKKEEEMRRKMREEERRKKEKEKEEEEKKSGGEMKEKKSGMSSGSDRRLNQSNGISSHEENGEMRSTNERESPVIVETHNRQSPLLYDDDPKDELQLASEESEAPDWDDVDTTGANIDDDLTAMVEMTARGFESSSQSRDHSEERAVFDTSNGRQSAIGSEKKRKEKEEEEKRLMEEEEERRKNSRDNLAFHDWASVLQPQAPLVDFNPHPRHTSSWPSPPSSDLLSSPPLAPPPGFELSAPSLPLQPSSTTFGHLFAGDSFATWMSSGSNSNGWDPFRGNSSEEKKEKE</sequence>
<feature type="compositionally biased region" description="Basic and acidic residues" evidence="1">
    <location>
        <begin position="1384"/>
        <end position="1448"/>
    </location>
</feature>
<dbReference type="EMBL" id="BTSY01000003">
    <property type="protein sequence ID" value="GMT19197.1"/>
    <property type="molecule type" value="Genomic_DNA"/>
</dbReference>
<dbReference type="GO" id="GO:0016020">
    <property type="term" value="C:membrane"/>
    <property type="evidence" value="ECO:0007669"/>
    <property type="project" value="TreeGrafter"/>
</dbReference>